<evidence type="ECO:0000313" key="2">
    <source>
        <dbReference type="EMBL" id="CAK9871150.1"/>
    </source>
</evidence>
<evidence type="ECO:0000313" key="3">
    <source>
        <dbReference type="Proteomes" id="UP001497522"/>
    </source>
</evidence>
<dbReference type="Proteomes" id="UP001497522">
    <property type="component" value="Chromosome 2"/>
</dbReference>
<dbReference type="EMBL" id="OZ023703">
    <property type="protein sequence ID" value="CAK9871150.1"/>
    <property type="molecule type" value="Genomic_DNA"/>
</dbReference>
<evidence type="ECO:0008006" key="4">
    <source>
        <dbReference type="Google" id="ProtNLM"/>
    </source>
</evidence>
<reference evidence="2 3" key="1">
    <citation type="submission" date="2024-03" db="EMBL/GenBank/DDBJ databases">
        <authorList>
            <consortium name="ELIXIR-Norway"/>
            <consortium name="Elixir Norway"/>
        </authorList>
    </citation>
    <scope>NUCLEOTIDE SEQUENCE [LARGE SCALE GENOMIC DNA]</scope>
</reference>
<keyword evidence="1" id="KW-0732">Signal</keyword>
<gene>
    <name evidence="2" type="ORF">CSSPJE1EN2_LOCUS13818</name>
</gene>
<evidence type="ECO:0000256" key="1">
    <source>
        <dbReference type="SAM" id="SignalP"/>
    </source>
</evidence>
<name>A0ABP1B7M5_9BRYO</name>
<protein>
    <recommendedName>
        <fullName evidence="4">Secreted protein</fullName>
    </recommendedName>
</protein>
<proteinExistence type="predicted"/>
<feature type="chain" id="PRO_5046534036" description="Secreted protein" evidence="1">
    <location>
        <begin position="16"/>
        <end position="75"/>
    </location>
</feature>
<keyword evidence="3" id="KW-1185">Reference proteome</keyword>
<sequence>MACLCLTCRATSALAHVMAVQHGNAAVHRPDATRDNNRLRQCQRRAQQTAEQQHAARDASVARMRVARVAQPAEL</sequence>
<organism evidence="2 3">
    <name type="scientific">Sphagnum jensenii</name>
    <dbReference type="NCBI Taxonomy" id="128206"/>
    <lineage>
        <taxon>Eukaryota</taxon>
        <taxon>Viridiplantae</taxon>
        <taxon>Streptophyta</taxon>
        <taxon>Embryophyta</taxon>
        <taxon>Bryophyta</taxon>
        <taxon>Sphagnophytina</taxon>
        <taxon>Sphagnopsida</taxon>
        <taxon>Sphagnales</taxon>
        <taxon>Sphagnaceae</taxon>
        <taxon>Sphagnum</taxon>
    </lineage>
</organism>
<accession>A0ABP1B7M5</accession>
<feature type="signal peptide" evidence="1">
    <location>
        <begin position="1"/>
        <end position="15"/>
    </location>
</feature>